<protein>
    <submittedName>
        <fullName evidence="1">Uncharacterized protein</fullName>
    </submittedName>
</protein>
<sequence length="832" mass="92148">MASSRSLDDKDSVPACVGASSGSHADVHAKYYNPVVMSLIRDDWIQQQLRRRQAAYTEVRSTRILTGTWNVNAKKPFTSAEAYKLVQWLAPEIANGREHDAAPDLVALGFQEIVDLNAVNVVVNSTFSVQRSGAWEDAVLTALNAHLGRRTSTACVQYKRVLKKHLVGILVVVFVRCEHWDQVHDVQGATAGVGIMGVMGNKGAAAVRLQFYSSSLCFVSAHFAAHRDNVLGRNADYVNILSKVHFGESSDDGPVPSVLDMRGWSGPSSILHHDFVFWMGDLNYRVQETLATDEIFRRAESPAWHELTRYDQLTLERQRGHVFDGFDEGALTFPPTYKFQAGTSRYDRRPEKKLRAPAWCDRVLWRAKTPSDVALLAYASVPALDLSDHKPVHALFRVDVQCHVESKKHDVMREIQSQLDKWENDNMPKVRLRQEPSTGASPGVVAFPDLQFGVEQTQHVVMENTGLVVTHFRFIPKLDDVAVCKHWLSVSPLFGMIPPKESMTICIHALVDETVAPGLTRGTETLDETLILRVENGRDYFLVVSGQYATSCFGTSVEQLVASVEPMRYTKLTTVRSPTTASVFSVWAGGAASSNARAFLGPAGPTPASSPEPSLQIPKELWRMVNDLLEHFLHETNLFVEAGRKAELVQLREALDTGAPFPSHAGYSMAELLVRWLQALPESVVPEDALAAAEASSPAKTVWRALLDALPPLRYNLVVYLVAFLREVLKHRATNRLTPDKLAFVFGRCLVAPCRRGLHRGLARTNASRLFLLDDGQPPSTSSTASTVSSSGSNPVVPEDRLRRRARELELAHAEAAKRADTMEKLLLAFLS</sequence>
<dbReference type="Proteomes" id="UP001163321">
    <property type="component" value="Chromosome 12"/>
</dbReference>
<accession>A0ACC0WKK8</accession>
<name>A0ACC0WKK8_9STRA</name>
<comment type="caution">
    <text evidence="1">The sequence shown here is derived from an EMBL/GenBank/DDBJ whole genome shotgun (WGS) entry which is preliminary data.</text>
</comment>
<proteinExistence type="predicted"/>
<organism evidence="1 2">
    <name type="scientific">Peronosclerospora sorghi</name>
    <dbReference type="NCBI Taxonomy" id="230839"/>
    <lineage>
        <taxon>Eukaryota</taxon>
        <taxon>Sar</taxon>
        <taxon>Stramenopiles</taxon>
        <taxon>Oomycota</taxon>
        <taxon>Peronosporomycetes</taxon>
        <taxon>Peronosporales</taxon>
        <taxon>Peronosporaceae</taxon>
        <taxon>Peronosclerospora</taxon>
    </lineage>
</organism>
<reference evidence="1 2" key="1">
    <citation type="journal article" date="2022" name="bioRxiv">
        <title>The genome of the oomycete Peronosclerospora sorghi, a cosmopolitan pathogen of maize and sorghum, is inflated with dispersed pseudogenes.</title>
        <authorList>
            <person name="Fletcher K."/>
            <person name="Martin F."/>
            <person name="Isakeit T."/>
            <person name="Cavanaugh K."/>
            <person name="Magill C."/>
            <person name="Michelmore R."/>
        </authorList>
    </citation>
    <scope>NUCLEOTIDE SEQUENCE [LARGE SCALE GENOMIC DNA]</scope>
    <source>
        <strain evidence="1">P6</strain>
    </source>
</reference>
<dbReference type="EMBL" id="CM047591">
    <property type="protein sequence ID" value="KAI9918453.1"/>
    <property type="molecule type" value="Genomic_DNA"/>
</dbReference>
<gene>
    <name evidence="1" type="ORF">PsorP6_011959</name>
</gene>
<keyword evidence="2" id="KW-1185">Reference proteome</keyword>
<evidence type="ECO:0000313" key="1">
    <source>
        <dbReference type="EMBL" id="KAI9918453.1"/>
    </source>
</evidence>
<evidence type="ECO:0000313" key="2">
    <source>
        <dbReference type="Proteomes" id="UP001163321"/>
    </source>
</evidence>